<feature type="chain" id="PRO_5037756758" description="PepSY domain-containing protein" evidence="1">
    <location>
        <begin position="22"/>
        <end position="95"/>
    </location>
</feature>
<protein>
    <recommendedName>
        <fullName evidence="2">PepSY domain-containing protein</fullName>
    </recommendedName>
</protein>
<proteinExistence type="predicted"/>
<feature type="signal peptide" evidence="1">
    <location>
        <begin position="1"/>
        <end position="21"/>
    </location>
</feature>
<dbReference type="AlphaFoldDB" id="A0A917D9Y0"/>
<gene>
    <name evidence="3" type="ORF">GCM10011335_18270</name>
</gene>
<accession>A0A917D9Y0</accession>
<dbReference type="RefSeq" id="WP_188850252.1">
    <property type="nucleotide sequence ID" value="NZ_BMJJ01000003.1"/>
</dbReference>
<keyword evidence="4" id="KW-1185">Reference proteome</keyword>
<evidence type="ECO:0000313" key="3">
    <source>
        <dbReference type="EMBL" id="GGD15849.1"/>
    </source>
</evidence>
<keyword evidence="1" id="KW-0732">Signal</keyword>
<feature type="domain" description="PepSY" evidence="2">
    <location>
        <begin position="7"/>
        <end position="90"/>
    </location>
</feature>
<dbReference type="EMBL" id="BMJJ01000003">
    <property type="protein sequence ID" value="GGD15849.1"/>
    <property type="molecule type" value="Genomic_DNA"/>
</dbReference>
<dbReference type="Pfam" id="PF13670">
    <property type="entry name" value="PepSY_2"/>
    <property type="match status" value="1"/>
</dbReference>
<evidence type="ECO:0000259" key="2">
    <source>
        <dbReference type="Pfam" id="PF13670"/>
    </source>
</evidence>
<sequence length="95" mass="10491">MSKALYTVIALLALVPFAAQAEEEKEDCTTVPQAQWMSQDAIKAKVAEAGYKDIRSMELKGSCYEVYGFDKDGKRAEIYVDPATATIFKSTEEGE</sequence>
<dbReference type="InterPro" id="IPR025711">
    <property type="entry name" value="PepSY"/>
</dbReference>
<dbReference type="Proteomes" id="UP000613160">
    <property type="component" value="Unassembled WGS sequence"/>
</dbReference>
<evidence type="ECO:0000313" key="4">
    <source>
        <dbReference type="Proteomes" id="UP000613160"/>
    </source>
</evidence>
<evidence type="ECO:0000256" key="1">
    <source>
        <dbReference type="SAM" id="SignalP"/>
    </source>
</evidence>
<reference evidence="3" key="1">
    <citation type="journal article" date="2014" name="Int. J. Syst. Evol. Microbiol.">
        <title>Complete genome sequence of Corynebacterium casei LMG S-19264T (=DSM 44701T), isolated from a smear-ripened cheese.</title>
        <authorList>
            <consortium name="US DOE Joint Genome Institute (JGI-PGF)"/>
            <person name="Walter F."/>
            <person name="Albersmeier A."/>
            <person name="Kalinowski J."/>
            <person name="Ruckert C."/>
        </authorList>
    </citation>
    <scope>NUCLEOTIDE SEQUENCE</scope>
    <source>
        <strain evidence="3">CGMCC 1.15493</strain>
    </source>
</reference>
<organism evidence="3 4">
    <name type="scientific">Aureimonas glaciei</name>
    <dbReference type="NCBI Taxonomy" id="1776957"/>
    <lineage>
        <taxon>Bacteria</taxon>
        <taxon>Pseudomonadati</taxon>
        <taxon>Pseudomonadota</taxon>
        <taxon>Alphaproteobacteria</taxon>
        <taxon>Hyphomicrobiales</taxon>
        <taxon>Aurantimonadaceae</taxon>
        <taxon>Aureimonas</taxon>
    </lineage>
</organism>
<reference evidence="3" key="2">
    <citation type="submission" date="2020-09" db="EMBL/GenBank/DDBJ databases">
        <authorList>
            <person name="Sun Q."/>
            <person name="Zhou Y."/>
        </authorList>
    </citation>
    <scope>NUCLEOTIDE SEQUENCE</scope>
    <source>
        <strain evidence="3">CGMCC 1.15493</strain>
    </source>
</reference>
<name>A0A917D9Y0_9HYPH</name>
<comment type="caution">
    <text evidence="3">The sequence shown here is derived from an EMBL/GenBank/DDBJ whole genome shotgun (WGS) entry which is preliminary data.</text>
</comment>